<reference evidence="1" key="2">
    <citation type="submission" date="2025-08" db="UniProtKB">
        <authorList>
            <consortium name="RefSeq"/>
        </authorList>
    </citation>
    <scope>IDENTIFICATION</scope>
</reference>
<dbReference type="GeneID" id="84589872"/>
<dbReference type="AlphaFoldDB" id="A0AAJ8E0P9"/>
<protein>
    <submittedName>
        <fullName evidence="1">Uncharacterized protein</fullName>
    </submittedName>
</protein>
<proteinExistence type="predicted"/>
<accession>A0AAJ8E0P9</accession>
<sequence length="62" mass="6417">MVWAPRAGGLGIEMAGFFLGHDAVDKGLFAVITSSDVGIFPAVEGYYTGVLSCILAVARAID</sequence>
<dbReference type="KEGG" id="ang:An01g02550"/>
<dbReference type="VEuPathDB" id="FungiDB:An01g02550"/>
<name>A0AAJ8E0P9_ASPNG</name>
<organism evidence="1">
    <name type="scientific">Aspergillus niger</name>
    <dbReference type="NCBI Taxonomy" id="5061"/>
    <lineage>
        <taxon>Eukaryota</taxon>
        <taxon>Fungi</taxon>
        <taxon>Dikarya</taxon>
        <taxon>Ascomycota</taxon>
        <taxon>Pezizomycotina</taxon>
        <taxon>Eurotiomycetes</taxon>
        <taxon>Eurotiomycetidae</taxon>
        <taxon>Eurotiales</taxon>
        <taxon>Aspergillaceae</taxon>
        <taxon>Aspergillus</taxon>
        <taxon>Aspergillus subgen. Circumdati</taxon>
    </lineage>
</organism>
<evidence type="ECO:0000313" key="1">
    <source>
        <dbReference type="RefSeq" id="XP_059603123.1"/>
    </source>
</evidence>
<gene>
    <name evidence="1" type="ORF">An01g02550</name>
</gene>
<dbReference type="RefSeq" id="XP_059603123.1">
    <property type="nucleotide sequence ID" value="XM_059746491.1"/>
</dbReference>
<reference evidence="1" key="1">
    <citation type="submission" date="2025-02" db="EMBL/GenBank/DDBJ databases">
        <authorList>
            <consortium name="NCBI Genome Project"/>
        </authorList>
    </citation>
    <scope>NUCLEOTIDE SEQUENCE</scope>
</reference>